<feature type="transmembrane region" description="Helical" evidence="1">
    <location>
        <begin position="70"/>
        <end position="92"/>
    </location>
</feature>
<evidence type="ECO:0000256" key="1">
    <source>
        <dbReference type="SAM" id="Phobius"/>
    </source>
</evidence>
<dbReference type="RefSeq" id="WP_196148235.1">
    <property type="nucleotide sequence ID" value="NZ_JADMLG010000002.1"/>
</dbReference>
<organism evidence="2 3">
    <name type="scientific">Nocardia bovistercoris</name>
    <dbReference type="NCBI Taxonomy" id="2785916"/>
    <lineage>
        <taxon>Bacteria</taxon>
        <taxon>Bacillati</taxon>
        <taxon>Actinomycetota</taxon>
        <taxon>Actinomycetes</taxon>
        <taxon>Mycobacteriales</taxon>
        <taxon>Nocardiaceae</taxon>
        <taxon>Nocardia</taxon>
    </lineage>
</organism>
<keyword evidence="3" id="KW-1185">Reference proteome</keyword>
<keyword evidence="1" id="KW-0812">Transmembrane</keyword>
<name>A0A931I7X8_9NOCA</name>
<comment type="caution">
    <text evidence="2">The sequence shown here is derived from an EMBL/GenBank/DDBJ whole genome shotgun (WGS) entry which is preliminary data.</text>
</comment>
<keyword evidence="1" id="KW-0472">Membrane</keyword>
<accession>A0A931I7X8</accession>
<protein>
    <submittedName>
        <fullName evidence="2">Uncharacterized protein</fullName>
    </submittedName>
</protein>
<sequence length="111" mass="11467">MGHQHRSTSRTTWLSWDNYLIGVAGLGVAAALGTVAATVALSGHHTAAIAVAALALGFALPALVQLVGELLGILLLLGTLVVFVVAAPALLCSARLRARAVRHWSNLWGLP</sequence>
<dbReference type="AlphaFoldDB" id="A0A931I7X8"/>
<evidence type="ECO:0000313" key="3">
    <source>
        <dbReference type="Proteomes" id="UP000655751"/>
    </source>
</evidence>
<feature type="transmembrane region" description="Helical" evidence="1">
    <location>
        <begin position="47"/>
        <end position="64"/>
    </location>
</feature>
<proteinExistence type="predicted"/>
<feature type="transmembrane region" description="Helical" evidence="1">
    <location>
        <begin position="20"/>
        <end position="40"/>
    </location>
</feature>
<gene>
    <name evidence="2" type="ORF">IT779_06485</name>
</gene>
<evidence type="ECO:0000313" key="2">
    <source>
        <dbReference type="EMBL" id="MBH0775931.1"/>
    </source>
</evidence>
<dbReference type="EMBL" id="JADMLG010000002">
    <property type="protein sequence ID" value="MBH0775931.1"/>
    <property type="molecule type" value="Genomic_DNA"/>
</dbReference>
<keyword evidence="1" id="KW-1133">Transmembrane helix</keyword>
<dbReference type="Proteomes" id="UP000655751">
    <property type="component" value="Unassembled WGS sequence"/>
</dbReference>
<reference evidence="2" key="1">
    <citation type="submission" date="2020-11" db="EMBL/GenBank/DDBJ databases">
        <title>Nocardia NEAU-351.nov., a novel actinomycete isolated from the cow dung.</title>
        <authorList>
            <person name="Zhang X."/>
        </authorList>
    </citation>
    <scope>NUCLEOTIDE SEQUENCE</scope>
    <source>
        <strain evidence="2">NEAU-351</strain>
    </source>
</reference>